<dbReference type="InterPro" id="IPR016024">
    <property type="entry name" value="ARM-type_fold"/>
</dbReference>
<sequence>FFPGCLQAMASEVAPCMPLQFFRRATGSLSSAGSAGARQQRPQDVCRRLTEDLDSLAAAGLEPQDQEKSHLKSISEDTKKHLQVVLEVLESAAERCEKARLAGGTQPSSDGAGEMLGQFLGADLPTRLVASLAQLEFEVRKDVVSVLS</sequence>
<organism evidence="2 3">
    <name type="scientific">Polarella glacialis</name>
    <name type="common">Dinoflagellate</name>
    <dbReference type="NCBI Taxonomy" id="89957"/>
    <lineage>
        <taxon>Eukaryota</taxon>
        <taxon>Sar</taxon>
        <taxon>Alveolata</taxon>
        <taxon>Dinophyceae</taxon>
        <taxon>Suessiales</taxon>
        <taxon>Suessiaceae</taxon>
        <taxon>Polarella</taxon>
    </lineage>
</organism>
<feature type="non-terminal residue" evidence="2">
    <location>
        <position position="148"/>
    </location>
</feature>
<gene>
    <name evidence="2" type="ORF">PGLA1383_LOCUS26755</name>
</gene>
<dbReference type="Pfam" id="PF08569">
    <property type="entry name" value="Mo25"/>
    <property type="match status" value="1"/>
</dbReference>
<proteinExistence type="inferred from homology"/>
<comment type="caution">
    <text evidence="2">The sequence shown here is derived from an EMBL/GenBank/DDBJ whole genome shotgun (WGS) entry which is preliminary data.</text>
</comment>
<dbReference type="Proteomes" id="UP000654075">
    <property type="component" value="Unassembled WGS sequence"/>
</dbReference>
<evidence type="ECO:0000313" key="3">
    <source>
        <dbReference type="Proteomes" id="UP000654075"/>
    </source>
</evidence>
<evidence type="ECO:0000313" key="2">
    <source>
        <dbReference type="EMBL" id="CAE8608925.1"/>
    </source>
</evidence>
<dbReference type="Gene3D" id="1.25.10.10">
    <property type="entry name" value="Leucine-rich Repeat Variant"/>
    <property type="match status" value="1"/>
</dbReference>
<dbReference type="SUPFAM" id="SSF48371">
    <property type="entry name" value="ARM repeat"/>
    <property type="match status" value="1"/>
</dbReference>
<keyword evidence="3" id="KW-1185">Reference proteome</keyword>
<evidence type="ECO:0000256" key="1">
    <source>
        <dbReference type="ARBA" id="ARBA00011012"/>
    </source>
</evidence>
<dbReference type="InterPro" id="IPR013878">
    <property type="entry name" value="Mo25"/>
</dbReference>
<feature type="non-terminal residue" evidence="2">
    <location>
        <position position="1"/>
    </location>
</feature>
<protein>
    <submittedName>
        <fullName evidence="2">Uncharacterized protein</fullName>
    </submittedName>
</protein>
<name>A0A813FEQ7_POLGL</name>
<accession>A0A813FEQ7</accession>
<dbReference type="AlphaFoldDB" id="A0A813FEQ7"/>
<comment type="similarity">
    <text evidence="1">Belongs to the Mo25 family.</text>
</comment>
<reference evidence="2" key="1">
    <citation type="submission" date="2021-02" db="EMBL/GenBank/DDBJ databases">
        <authorList>
            <person name="Dougan E. K."/>
            <person name="Rhodes N."/>
            <person name="Thang M."/>
            <person name="Chan C."/>
        </authorList>
    </citation>
    <scope>NUCLEOTIDE SEQUENCE</scope>
</reference>
<dbReference type="InterPro" id="IPR011989">
    <property type="entry name" value="ARM-like"/>
</dbReference>
<dbReference type="EMBL" id="CAJNNV010024118">
    <property type="protein sequence ID" value="CAE8608925.1"/>
    <property type="molecule type" value="Genomic_DNA"/>
</dbReference>